<comment type="caution">
    <text evidence="9">The sequence shown here is derived from an EMBL/GenBank/DDBJ whole genome shotgun (WGS) entry which is preliminary data.</text>
</comment>
<feature type="domain" description="BHLH" evidence="8">
    <location>
        <begin position="191"/>
        <end position="242"/>
    </location>
</feature>
<evidence type="ECO:0000256" key="3">
    <source>
        <dbReference type="ARBA" id="ARBA00023125"/>
    </source>
</evidence>
<dbReference type="CDD" id="cd11405">
    <property type="entry name" value="bHLHzip_MLXIP_like"/>
    <property type="match status" value="1"/>
</dbReference>
<dbReference type="EMBL" id="JASJQH010000009">
    <property type="protein sequence ID" value="KAK9768675.1"/>
    <property type="molecule type" value="Genomic_DNA"/>
</dbReference>
<dbReference type="PROSITE" id="PS50888">
    <property type="entry name" value="BHLH"/>
    <property type="match status" value="1"/>
</dbReference>
<evidence type="ECO:0000256" key="4">
    <source>
        <dbReference type="ARBA" id="ARBA00023163"/>
    </source>
</evidence>
<evidence type="ECO:0000313" key="10">
    <source>
        <dbReference type="Proteomes" id="UP001479436"/>
    </source>
</evidence>
<evidence type="ECO:0000259" key="8">
    <source>
        <dbReference type="PROSITE" id="PS50888"/>
    </source>
</evidence>
<dbReference type="Gene3D" id="4.10.280.10">
    <property type="entry name" value="Helix-loop-helix DNA-binding domain"/>
    <property type="match status" value="1"/>
</dbReference>
<dbReference type="SMART" id="SM00353">
    <property type="entry name" value="HLH"/>
    <property type="match status" value="1"/>
</dbReference>
<accession>A0ABR2X4J1</accession>
<protein>
    <recommendedName>
        <fullName evidence="8">BHLH domain-containing protein</fullName>
    </recommendedName>
</protein>
<evidence type="ECO:0000256" key="7">
    <source>
        <dbReference type="SAM" id="MobiDB-lite"/>
    </source>
</evidence>
<keyword evidence="3" id="KW-0238">DNA-binding</keyword>
<evidence type="ECO:0000256" key="5">
    <source>
        <dbReference type="ARBA" id="ARBA00023242"/>
    </source>
</evidence>
<keyword evidence="10" id="KW-1185">Reference proteome</keyword>
<evidence type="ECO:0000256" key="1">
    <source>
        <dbReference type="ARBA" id="ARBA00004123"/>
    </source>
</evidence>
<keyword evidence="2" id="KW-0805">Transcription regulation</keyword>
<feature type="compositionally biased region" description="Polar residues" evidence="7">
    <location>
        <begin position="153"/>
        <end position="163"/>
    </location>
</feature>
<evidence type="ECO:0000256" key="6">
    <source>
        <dbReference type="SAM" id="Coils"/>
    </source>
</evidence>
<feature type="region of interest" description="Disordered" evidence="7">
    <location>
        <begin position="127"/>
        <end position="185"/>
    </location>
</feature>
<dbReference type="SUPFAM" id="SSF47459">
    <property type="entry name" value="HLH, helix-loop-helix DNA-binding domain"/>
    <property type="match status" value="1"/>
</dbReference>
<keyword evidence="4" id="KW-0804">Transcription</keyword>
<name>A0ABR2X4J1_9FUNG</name>
<keyword evidence="6" id="KW-0175">Coiled coil</keyword>
<reference evidence="9 10" key="1">
    <citation type="submission" date="2023-04" db="EMBL/GenBank/DDBJ databases">
        <title>Genome of Basidiobolus ranarum AG-B5.</title>
        <authorList>
            <person name="Stajich J.E."/>
            <person name="Carter-House D."/>
            <person name="Gryganskyi A."/>
        </authorList>
    </citation>
    <scope>NUCLEOTIDE SEQUENCE [LARGE SCALE GENOMIC DNA]</scope>
    <source>
        <strain evidence="9 10">AG-B5</strain>
    </source>
</reference>
<evidence type="ECO:0000256" key="2">
    <source>
        <dbReference type="ARBA" id="ARBA00023015"/>
    </source>
</evidence>
<dbReference type="InterPro" id="IPR036638">
    <property type="entry name" value="HLH_DNA-bd_sf"/>
</dbReference>
<sequence>MNSTQSNNSLYIEDINSEETLLSNSQLSEHSVYLHSHTTRHPNPMEVGSFNPLVPLNPSAPMDRLYHAHFPQENSNFHPRPNSPLQPTVLSQSLFMDRSFPDLPMRNSHQRRLALPVMGQMSSNINTNRRSAQLATKSRPPTYDMENGRRRTSTSSIASNNLIDSPKDGLSGARGGRRSKKATHELLTEEEKRANHIASEQKRRQNIRIGFERLVDIVPTLNHNHRAESVILEKSVEYIHHLLATKQQLKQRVRELQMAMGEMNDDLDDCGSTDDEIYY</sequence>
<comment type="subcellular location">
    <subcellularLocation>
        <location evidence="1">Nucleus</location>
    </subcellularLocation>
</comment>
<dbReference type="InterPro" id="IPR011598">
    <property type="entry name" value="bHLH_dom"/>
</dbReference>
<feature type="coiled-coil region" evidence="6">
    <location>
        <begin position="239"/>
        <end position="266"/>
    </location>
</feature>
<gene>
    <name evidence="9" type="ORF">K7432_000507</name>
</gene>
<dbReference type="PANTHER" id="PTHR15741">
    <property type="entry name" value="BASIC HELIX-LOOP-HELIX ZIP TRANSCRIPTION FACTOR"/>
    <property type="match status" value="1"/>
</dbReference>
<dbReference type="Pfam" id="PF00010">
    <property type="entry name" value="HLH"/>
    <property type="match status" value="1"/>
</dbReference>
<organism evidence="9 10">
    <name type="scientific">Basidiobolus ranarum</name>
    <dbReference type="NCBI Taxonomy" id="34480"/>
    <lineage>
        <taxon>Eukaryota</taxon>
        <taxon>Fungi</taxon>
        <taxon>Fungi incertae sedis</taxon>
        <taxon>Zoopagomycota</taxon>
        <taxon>Entomophthoromycotina</taxon>
        <taxon>Basidiobolomycetes</taxon>
        <taxon>Basidiobolales</taxon>
        <taxon>Basidiobolaceae</taxon>
        <taxon>Basidiobolus</taxon>
    </lineage>
</organism>
<dbReference type="InterPro" id="IPR052207">
    <property type="entry name" value="Max-like/E-box_TFs"/>
</dbReference>
<keyword evidence="5" id="KW-0539">Nucleus</keyword>
<dbReference type="Proteomes" id="UP001479436">
    <property type="component" value="Unassembled WGS sequence"/>
</dbReference>
<feature type="compositionally biased region" description="Polar residues" evidence="7">
    <location>
        <begin position="127"/>
        <end position="136"/>
    </location>
</feature>
<proteinExistence type="predicted"/>
<evidence type="ECO:0000313" key="9">
    <source>
        <dbReference type="EMBL" id="KAK9768675.1"/>
    </source>
</evidence>
<dbReference type="PANTHER" id="PTHR15741:SF27">
    <property type="entry name" value="TRANSCRIPTION FACTOR AP-4"/>
    <property type="match status" value="1"/>
</dbReference>